<comment type="caution">
    <text evidence="1">The sequence shown here is derived from an EMBL/GenBank/DDBJ whole genome shotgun (WGS) entry which is preliminary data.</text>
</comment>
<keyword evidence="2" id="KW-1185">Reference proteome</keyword>
<protein>
    <submittedName>
        <fullName evidence="1">Uncharacterized protein</fullName>
    </submittedName>
</protein>
<gene>
    <name evidence="1" type="ORF">N1851_013847</name>
</gene>
<sequence length="72" mass="8624">MDTIFNPRCLQKTHNILKDPFHPANYLFELLPSGKRYRSIRPHTTRFMNRFYPKAITILNSDLKTNPLVRQH</sequence>
<reference evidence="1" key="1">
    <citation type="journal article" date="2023" name="Front. Mar. Sci.">
        <title>A new Merluccius polli reference genome to investigate the effects of global change in West African waters.</title>
        <authorList>
            <person name="Mateo J.L."/>
            <person name="Blanco-Fernandez C."/>
            <person name="Garcia-Vazquez E."/>
            <person name="Machado-Schiaffino G."/>
        </authorList>
    </citation>
    <scope>NUCLEOTIDE SEQUENCE</scope>
    <source>
        <strain evidence="1">C29</strain>
        <tissue evidence="1">Fin</tissue>
    </source>
</reference>
<evidence type="ECO:0000313" key="2">
    <source>
        <dbReference type="Proteomes" id="UP001174136"/>
    </source>
</evidence>
<dbReference type="Proteomes" id="UP001174136">
    <property type="component" value="Unassembled WGS sequence"/>
</dbReference>
<dbReference type="EMBL" id="JAOPHQ010002558">
    <property type="protein sequence ID" value="KAK0146828.1"/>
    <property type="molecule type" value="Genomic_DNA"/>
</dbReference>
<proteinExistence type="predicted"/>
<name>A0AA47MU96_MERPO</name>
<evidence type="ECO:0000313" key="1">
    <source>
        <dbReference type="EMBL" id="KAK0146828.1"/>
    </source>
</evidence>
<accession>A0AA47MU96</accession>
<organism evidence="1 2">
    <name type="scientific">Merluccius polli</name>
    <name type="common">Benguela hake</name>
    <name type="synonym">Merluccius cadenati</name>
    <dbReference type="NCBI Taxonomy" id="89951"/>
    <lineage>
        <taxon>Eukaryota</taxon>
        <taxon>Metazoa</taxon>
        <taxon>Chordata</taxon>
        <taxon>Craniata</taxon>
        <taxon>Vertebrata</taxon>
        <taxon>Euteleostomi</taxon>
        <taxon>Actinopterygii</taxon>
        <taxon>Neopterygii</taxon>
        <taxon>Teleostei</taxon>
        <taxon>Neoteleostei</taxon>
        <taxon>Acanthomorphata</taxon>
        <taxon>Zeiogadaria</taxon>
        <taxon>Gadariae</taxon>
        <taxon>Gadiformes</taxon>
        <taxon>Gadoidei</taxon>
        <taxon>Merlucciidae</taxon>
        <taxon>Merluccius</taxon>
    </lineage>
</organism>
<dbReference type="AlphaFoldDB" id="A0AA47MU96"/>